<dbReference type="EMBL" id="FN654390">
    <property type="protein sequence ID" value="CBY33047.1"/>
    <property type="molecule type" value="Genomic_DNA"/>
</dbReference>
<organism evidence="2">
    <name type="scientific">Oikopleura dioica</name>
    <name type="common">Tunicate</name>
    <dbReference type="NCBI Taxonomy" id="34765"/>
    <lineage>
        <taxon>Eukaryota</taxon>
        <taxon>Metazoa</taxon>
        <taxon>Chordata</taxon>
        <taxon>Tunicata</taxon>
        <taxon>Appendicularia</taxon>
        <taxon>Copelata</taxon>
        <taxon>Oikopleuridae</taxon>
        <taxon>Oikopleura</taxon>
    </lineage>
</organism>
<protein>
    <submittedName>
        <fullName evidence="2">Uncharacterized protein</fullName>
    </submittedName>
</protein>
<name>E4YBW0_OIKDI</name>
<sequence length="439" mass="48555">MDALLAESNKPWLAAKLFAKGRLRSEKYSQSGYGTCVSEAEDSEAFYSDSEEELQFETEGETIDDYEWKEPVIRSATPSSPSQALESKGRGSRLFKQKQERMNKFTKSGQGKLSGLPTGRITDRQRCGYVARTKYDNHVDLDDPSGKGAKPKLTTIADMQKNDPTFIDFTMPKPQKITVDRVVIEKPQGDLPFNFMRPNQFNGHAGAFGALAMDRPASACGESDESVKPWSAYGGSFSSVRAPVKNMTFGTINPVKNTPNIAKDFGSQIHQISTSNYKKMGKLNIRKSKNQPPGLPSKHWENSTALGFKKPAIGKVEVPGRKMSMKDLLVDKNASLPPSPSPVPPTPVEPLKPILHNSQSAQYLSWNWDKEERCPTRAGPVPPTNFVSKKCNLEKSAKSKGGLIYEPSCRMVCPSPSNKMFRPKRFDKAVPQAVWTPGC</sequence>
<feature type="compositionally biased region" description="Polar residues" evidence="1">
    <location>
        <begin position="76"/>
        <end position="85"/>
    </location>
</feature>
<dbReference type="EMBL" id="FN654663">
    <property type="protein sequence ID" value="CBY35683.1"/>
    <property type="molecule type" value="Genomic_DNA"/>
</dbReference>
<gene>
    <name evidence="2" type="ORF">GSOID_T00020917001</name>
    <name evidence="3" type="ORF">GSOID_T00027513001</name>
</gene>
<reference evidence="2" key="1">
    <citation type="journal article" date="2010" name="Science">
        <title>Plasticity of animal genome architecture unmasked by rapid evolution of a pelagic tunicate.</title>
        <authorList>
            <person name="Denoeud F."/>
            <person name="Henriet S."/>
            <person name="Mungpakdee S."/>
            <person name="Aury J.M."/>
            <person name="Da Silva C."/>
            <person name="Brinkmann H."/>
            <person name="Mikhaleva J."/>
            <person name="Olsen L.C."/>
            <person name="Jubin C."/>
            <person name="Canestro C."/>
            <person name="Bouquet J.M."/>
            <person name="Danks G."/>
            <person name="Poulain J."/>
            <person name="Campsteijn C."/>
            <person name="Adamski M."/>
            <person name="Cross I."/>
            <person name="Yadetie F."/>
            <person name="Muffato M."/>
            <person name="Louis A."/>
            <person name="Butcher S."/>
            <person name="Tsagkogeorga G."/>
            <person name="Konrad A."/>
            <person name="Singh S."/>
            <person name="Jensen M.F."/>
            <person name="Cong E.H."/>
            <person name="Eikeseth-Otteraa H."/>
            <person name="Noel B."/>
            <person name="Anthouard V."/>
            <person name="Porcel B.M."/>
            <person name="Kachouri-Lafond R."/>
            <person name="Nishino A."/>
            <person name="Ugolini M."/>
            <person name="Chourrout P."/>
            <person name="Nishida H."/>
            <person name="Aasland R."/>
            <person name="Huzurbazar S."/>
            <person name="Westhof E."/>
            <person name="Delsuc F."/>
            <person name="Lehrach H."/>
            <person name="Reinhardt R."/>
            <person name="Weissenbach J."/>
            <person name="Roy S.W."/>
            <person name="Artiguenave F."/>
            <person name="Postlethwait J.H."/>
            <person name="Manak J.R."/>
            <person name="Thompson E.M."/>
            <person name="Jaillon O."/>
            <person name="Du Pasquier L."/>
            <person name="Boudinot P."/>
            <person name="Liberles D.A."/>
            <person name="Volff J.N."/>
            <person name="Philippe H."/>
            <person name="Lenhard B."/>
            <person name="Roest Crollius H."/>
            <person name="Wincker P."/>
            <person name="Chourrout D."/>
        </authorList>
    </citation>
    <scope>NUCLEOTIDE SEQUENCE [LARGE SCALE GENOMIC DNA]</scope>
</reference>
<evidence type="ECO:0000313" key="2">
    <source>
        <dbReference type="EMBL" id="CBY33047.1"/>
    </source>
</evidence>
<feature type="region of interest" description="Disordered" evidence="1">
    <location>
        <begin position="73"/>
        <end position="94"/>
    </location>
</feature>
<dbReference type="Proteomes" id="UP000011014">
    <property type="component" value="Unassembled WGS sequence"/>
</dbReference>
<proteinExistence type="predicted"/>
<evidence type="ECO:0000313" key="3">
    <source>
        <dbReference type="EMBL" id="CBY35683.1"/>
    </source>
</evidence>
<accession>E4YBW0</accession>
<dbReference type="AlphaFoldDB" id="E4YBW0"/>
<evidence type="ECO:0000256" key="1">
    <source>
        <dbReference type="SAM" id="MobiDB-lite"/>
    </source>
</evidence>